<evidence type="ECO:0000256" key="1">
    <source>
        <dbReference type="SAM" id="SignalP"/>
    </source>
</evidence>
<comment type="caution">
    <text evidence="2">The sequence shown here is derived from an EMBL/GenBank/DDBJ whole genome shotgun (WGS) entry which is preliminary data.</text>
</comment>
<accession>A0ABR3MPD1</accession>
<gene>
    <name evidence="2" type="ORF">QQF64_002156</name>
</gene>
<keyword evidence="3" id="KW-1185">Reference proteome</keyword>
<name>A0ABR3MPD1_9TELE</name>
<organism evidence="2 3">
    <name type="scientific">Cirrhinus molitorella</name>
    <name type="common">mud carp</name>
    <dbReference type="NCBI Taxonomy" id="172907"/>
    <lineage>
        <taxon>Eukaryota</taxon>
        <taxon>Metazoa</taxon>
        <taxon>Chordata</taxon>
        <taxon>Craniata</taxon>
        <taxon>Vertebrata</taxon>
        <taxon>Euteleostomi</taxon>
        <taxon>Actinopterygii</taxon>
        <taxon>Neopterygii</taxon>
        <taxon>Teleostei</taxon>
        <taxon>Ostariophysi</taxon>
        <taxon>Cypriniformes</taxon>
        <taxon>Cyprinidae</taxon>
        <taxon>Labeoninae</taxon>
        <taxon>Labeonini</taxon>
        <taxon>Cirrhinus</taxon>
    </lineage>
</organism>
<keyword evidence="1" id="KW-0732">Signal</keyword>
<reference evidence="2 3" key="1">
    <citation type="submission" date="2023-09" db="EMBL/GenBank/DDBJ databases">
        <authorList>
            <person name="Wang M."/>
        </authorList>
    </citation>
    <scope>NUCLEOTIDE SEQUENCE [LARGE SCALE GENOMIC DNA]</scope>
    <source>
        <strain evidence="2">GT-2023</strain>
        <tissue evidence="2">Liver</tissue>
    </source>
</reference>
<feature type="signal peptide" evidence="1">
    <location>
        <begin position="1"/>
        <end position="16"/>
    </location>
</feature>
<feature type="chain" id="PRO_5046342537" evidence="1">
    <location>
        <begin position="17"/>
        <end position="165"/>
    </location>
</feature>
<evidence type="ECO:0000313" key="3">
    <source>
        <dbReference type="Proteomes" id="UP001558613"/>
    </source>
</evidence>
<dbReference type="EMBL" id="JAYMGO010000010">
    <property type="protein sequence ID" value="KAL1266481.1"/>
    <property type="molecule type" value="Genomic_DNA"/>
</dbReference>
<protein>
    <submittedName>
        <fullName evidence="2">Uncharacterized protein</fullName>
    </submittedName>
</protein>
<sequence>MLVLLLVLTAAGQRMCSPRSRGISETDPRRSEGRIYQARRADWTVLRHHVSHVLNSFHWKLANTEGDPSLLLSASLFLSFLALLCSPYPIQTDVIETRVAEIANRPLKWKTNLRKQAWMDFHCAFLIYITSPPLSFELEKKALRDKDQKRREAFCINASRASSEL</sequence>
<dbReference type="Proteomes" id="UP001558613">
    <property type="component" value="Unassembled WGS sequence"/>
</dbReference>
<evidence type="ECO:0000313" key="2">
    <source>
        <dbReference type="EMBL" id="KAL1266481.1"/>
    </source>
</evidence>
<proteinExistence type="predicted"/>